<feature type="region of interest" description="Disordered" evidence="1">
    <location>
        <begin position="162"/>
        <end position="183"/>
    </location>
</feature>
<dbReference type="SUPFAM" id="SSF54495">
    <property type="entry name" value="UBC-like"/>
    <property type="match status" value="1"/>
</dbReference>
<name>A0ABR4KZ90_9EURO</name>
<reference evidence="3 4" key="1">
    <citation type="submission" date="2024-07" db="EMBL/GenBank/DDBJ databases">
        <title>Section-level genome sequencing and comparative genomics of Aspergillus sections Usti and Cavernicolus.</title>
        <authorList>
            <consortium name="Lawrence Berkeley National Laboratory"/>
            <person name="Nybo J.L."/>
            <person name="Vesth T.C."/>
            <person name="Theobald S."/>
            <person name="Frisvad J.C."/>
            <person name="Larsen T.O."/>
            <person name="Kjaerboelling I."/>
            <person name="Rothschild-Mancinelli K."/>
            <person name="Lyhne E.K."/>
            <person name="Kogle M.E."/>
            <person name="Barry K."/>
            <person name="Clum A."/>
            <person name="Na H."/>
            <person name="Ledsgaard L."/>
            <person name="Lin J."/>
            <person name="Lipzen A."/>
            <person name="Kuo A."/>
            <person name="Riley R."/>
            <person name="Mondo S."/>
            <person name="LaButti K."/>
            <person name="Haridas S."/>
            <person name="Pangalinan J."/>
            <person name="Salamov A.A."/>
            <person name="Simmons B.A."/>
            <person name="Magnuson J.K."/>
            <person name="Chen J."/>
            <person name="Drula E."/>
            <person name="Henrissat B."/>
            <person name="Wiebenga A."/>
            <person name="Lubbers R.J."/>
            <person name="Gomes A.C."/>
            <person name="Macurrencykelacurrency M.R."/>
            <person name="Stajich J."/>
            <person name="Grigoriev I.V."/>
            <person name="Mortensen U.H."/>
            <person name="De vries R.P."/>
            <person name="Baker S.E."/>
            <person name="Andersen M.R."/>
        </authorList>
    </citation>
    <scope>NUCLEOTIDE SEQUENCE [LARGE SCALE GENOMIC DNA]</scope>
    <source>
        <strain evidence="3 4">CBS 756.74</strain>
    </source>
</reference>
<dbReference type="Proteomes" id="UP001610444">
    <property type="component" value="Unassembled WGS sequence"/>
</dbReference>
<evidence type="ECO:0000259" key="2">
    <source>
        <dbReference type="Pfam" id="PF06544"/>
    </source>
</evidence>
<dbReference type="RefSeq" id="XP_070903117.1">
    <property type="nucleotide sequence ID" value="XM_071044611.1"/>
</dbReference>
<accession>A0ABR4KZ90</accession>
<dbReference type="PANTHER" id="PTHR15955:SF10">
    <property type="entry name" value="DUF1115 DOMAIN PROTEIN (AFU_ORTHOLOGUE AFUA_5G14750)"/>
    <property type="match status" value="1"/>
</dbReference>
<dbReference type="CDD" id="cd24163">
    <property type="entry name" value="RWDD2_C"/>
    <property type="match status" value="1"/>
</dbReference>
<dbReference type="EMBL" id="JBFXLR010000006">
    <property type="protein sequence ID" value="KAL2857586.1"/>
    <property type="molecule type" value="Genomic_DNA"/>
</dbReference>
<comment type="caution">
    <text evidence="3">The sequence shown here is derived from an EMBL/GenBank/DDBJ whole genome shotgun (WGS) entry which is preliminary data.</text>
</comment>
<dbReference type="Gene3D" id="3.10.110.10">
    <property type="entry name" value="Ubiquitin Conjugating Enzyme"/>
    <property type="match status" value="1"/>
</dbReference>
<organism evidence="3 4">
    <name type="scientific">Aspergillus pseudodeflectus</name>
    <dbReference type="NCBI Taxonomy" id="176178"/>
    <lineage>
        <taxon>Eukaryota</taxon>
        <taxon>Fungi</taxon>
        <taxon>Dikarya</taxon>
        <taxon>Ascomycota</taxon>
        <taxon>Pezizomycotina</taxon>
        <taxon>Eurotiomycetes</taxon>
        <taxon>Eurotiomycetidae</taxon>
        <taxon>Eurotiales</taxon>
        <taxon>Aspergillaceae</taxon>
        <taxon>Aspergillus</taxon>
        <taxon>Aspergillus subgen. Nidulantes</taxon>
    </lineage>
</organism>
<gene>
    <name evidence="3" type="ORF">BJX68DRAFT_263148</name>
</gene>
<dbReference type="InterPro" id="IPR059181">
    <property type="entry name" value="RWDD2A-B_C"/>
</dbReference>
<dbReference type="PIRSF" id="PIRSF038021">
    <property type="entry name" value="UCP038021_RWDD2"/>
    <property type="match status" value="1"/>
</dbReference>
<evidence type="ECO:0000313" key="4">
    <source>
        <dbReference type="Proteomes" id="UP001610444"/>
    </source>
</evidence>
<dbReference type="InterPro" id="IPR010541">
    <property type="entry name" value="Prp3_C"/>
</dbReference>
<dbReference type="Pfam" id="PF06544">
    <property type="entry name" value="Prp3_C"/>
    <property type="match status" value="1"/>
</dbReference>
<evidence type="ECO:0000313" key="3">
    <source>
        <dbReference type="EMBL" id="KAL2857586.1"/>
    </source>
</evidence>
<feature type="compositionally biased region" description="Basic and acidic residues" evidence="1">
    <location>
        <begin position="162"/>
        <end position="171"/>
    </location>
</feature>
<sequence>MSQKQILPPDLMESQLSTIDLLTAMFPAPGELDISTSSQECIEKLRDWCESPDTGFESAAPSGIPSSIAPSGIPSSIDLAVHVPIVEGEKTIQVNVYIPLYCPASEPETETIDSPPPLSYTLRQPSWMSKAEVSKLSASMPTDDIFDALEYIREAGARFLQDQKQHQEEQQQHTSSSNPRSTSTDPLVRVWFYFPSLSTREKRTDMVTHAPDYSLTGFVLAGKPGVLCLEGTSRDIDAYMSFIKTHSWGDIPSHQKKVSERYRETERVSRVFGGMEEITDSLGERGGQRANRGDMQALEAWLKGKGLEEAFERVIF</sequence>
<evidence type="ECO:0000256" key="1">
    <source>
        <dbReference type="SAM" id="MobiDB-lite"/>
    </source>
</evidence>
<dbReference type="InterPro" id="IPR016135">
    <property type="entry name" value="UBQ-conjugating_enzyme/RWD"/>
</dbReference>
<proteinExistence type="predicted"/>
<dbReference type="PANTHER" id="PTHR15955">
    <property type="entry name" value="RWD DOMAIN CONTAINING PROTEIN 2"/>
    <property type="match status" value="1"/>
</dbReference>
<feature type="domain" description="Small nuclear ribonucleoprotein Prp3 C-terminal" evidence="2">
    <location>
        <begin position="191"/>
        <end position="264"/>
    </location>
</feature>
<feature type="compositionally biased region" description="Polar residues" evidence="1">
    <location>
        <begin position="174"/>
        <end position="183"/>
    </location>
</feature>
<keyword evidence="4" id="KW-1185">Reference proteome</keyword>
<dbReference type="GeneID" id="98159775"/>
<protein>
    <submittedName>
        <fullName evidence="3">Ubiquitin-conjugating enzyme/RWD-like protein</fullName>
    </submittedName>
</protein>
<dbReference type="InterPro" id="IPR017359">
    <property type="entry name" value="Phi-like"/>
</dbReference>